<dbReference type="SMART" id="SM00192">
    <property type="entry name" value="LDLa"/>
    <property type="match status" value="4"/>
</dbReference>
<keyword evidence="4" id="KW-0677">Repeat</keyword>
<dbReference type="InterPro" id="IPR050685">
    <property type="entry name" value="LDLR"/>
</dbReference>
<dbReference type="GO" id="GO:0012505">
    <property type="term" value="C:endomembrane system"/>
    <property type="evidence" value="ECO:0007669"/>
    <property type="project" value="UniProtKB-SubCell"/>
</dbReference>
<evidence type="ECO:0000256" key="7">
    <source>
        <dbReference type="ARBA" id="ARBA00023157"/>
    </source>
</evidence>
<feature type="disulfide bond" evidence="8">
    <location>
        <begin position="292"/>
        <end position="307"/>
    </location>
</feature>
<evidence type="ECO:0000256" key="1">
    <source>
        <dbReference type="ARBA" id="ARBA00004167"/>
    </source>
</evidence>
<accession>A0A1I8AML2</accession>
<dbReference type="InterPro" id="IPR002172">
    <property type="entry name" value="LDrepeatLR_classA_rpt"/>
</dbReference>
<evidence type="ECO:0000256" key="4">
    <source>
        <dbReference type="ARBA" id="ARBA00022737"/>
    </source>
</evidence>
<dbReference type="GO" id="GO:0005886">
    <property type="term" value="C:plasma membrane"/>
    <property type="evidence" value="ECO:0007669"/>
    <property type="project" value="TreeGrafter"/>
</dbReference>
<protein>
    <submittedName>
        <fullName evidence="13">Chitin-binding type-2 domain-containing protein</fullName>
    </submittedName>
</protein>
<keyword evidence="6" id="KW-0472">Membrane</keyword>
<feature type="domain" description="Chitin-binding type-2" evidence="11">
    <location>
        <begin position="98"/>
        <end position="170"/>
    </location>
</feature>
<feature type="disulfide bond" evidence="8">
    <location>
        <begin position="203"/>
        <end position="218"/>
    </location>
</feature>
<feature type="chain" id="PRO_5009314917" evidence="10">
    <location>
        <begin position="19"/>
        <end position="346"/>
    </location>
</feature>
<dbReference type="Pfam" id="PF00057">
    <property type="entry name" value="Ldl_recept_a"/>
    <property type="match status" value="1"/>
</dbReference>
<dbReference type="GO" id="GO:0008061">
    <property type="term" value="F:chitin binding"/>
    <property type="evidence" value="ECO:0007669"/>
    <property type="project" value="InterPro"/>
</dbReference>
<reference evidence="13" key="1">
    <citation type="submission" date="2016-11" db="UniProtKB">
        <authorList>
            <consortium name="WormBaseParasite"/>
        </authorList>
    </citation>
    <scope>IDENTIFICATION</scope>
</reference>
<evidence type="ECO:0000256" key="2">
    <source>
        <dbReference type="ARBA" id="ARBA00004308"/>
    </source>
</evidence>
<evidence type="ECO:0000256" key="5">
    <source>
        <dbReference type="ARBA" id="ARBA00022989"/>
    </source>
</evidence>
<name>A0A1I8AML2_9BILA</name>
<dbReference type="PANTHER" id="PTHR24270">
    <property type="entry name" value="LOW-DENSITY LIPOPROTEIN RECEPTOR-RELATED"/>
    <property type="match status" value="1"/>
</dbReference>
<evidence type="ECO:0000256" key="10">
    <source>
        <dbReference type="SAM" id="SignalP"/>
    </source>
</evidence>
<evidence type="ECO:0000259" key="11">
    <source>
        <dbReference type="PROSITE" id="PS50940"/>
    </source>
</evidence>
<dbReference type="AlphaFoldDB" id="A0A1I8AML2"/>
<comment type="caution">
    <text evidence="8">Lacks conserved residue(s) required for the propagation of feature annotation.</text>
</comment>
<dbReference type="PANTHER" id="PTHR24270:SF59">
    <property type="entry name" value="LDL RECEPTOR REPEAT-CONTAINING PROTEIN EGG-1-RELATED"/>
    <property type="match status" value="1"/>
</dbReference>
<evidence type="ECO:0000313" key="12">
    <source>
        <dbReference type="Proteomes" id="UP000095287"/>
    </source>
</evidence>
<dbReference type="InterPro" id="IPR036055">
    <property type="entry name" value="LDL_receptor-like_sf"/>
</dbReference>
<comment type="subcellular location">
    <subcellularLocation>
        <location evidence="2">Endomembrane system</location>
    </subcellularLocation>
    <subcellularLocation>
        <location evidence="1">Membrane</location>
        <topology evidence="1">Single-pass membrane protein</topology>
    </subcellularLocation>
</comment>
<dbReference type="InterPro" id="IPR002557">
    <property type="entry name" value="Chitin-bd_dom"/>
</dbReference>
<dbReference type="PROSITE" id="PS50940">
    <property type="entry name" value="CHIT_BIND_II"/>
    <property type="match status" value="1"/>
</dbReference>
<dbReference type="CDD" id="cd00112">
    <property type="entry name" value="LDLa"/>
    <property type="match status" value="3"/>
</dbReference>
<feature type="signal peptide" evidence="10">
    <location>
        <begin position="1"/>
        <end position="18"/>
    </location>
</feature>
<dbReference type="PROSITE" id="PS50068">
    <property type="entry name" value="LDLRA_2"/>
    <property type="match status" value="4"/>
</dbReference>
<keyword evidence="5" id="KW-1133">Transmembrane helix</keyword>
<keyword evidence="12" id="KW-1185">Reference proteome</keyword>
<dbReference type="PROSITE" id="PS01209">
    <property type="entry name" value="LDLRA_1"/>
    <property type="match status" value="1"/>
</dbReference>
<evidence type="ECO:0000313" key="13">
    <source>
        <dbReference type="WBParaSite" id="L893_g7164.t1"/>
    </source>
</evidence>
<sequence length="346" mass="38818">MYSRSCLLAAAIILSTQAEDPTFPQLNFGQQPLDDPGYRQPAFPQPIYPSRPAARPQEPLFPQLRPSPAINNVVPSPPQPRIQPPAPKKEKVRSGYEINYCNSAEFPEDVLKSYSLAKLDYFIYNTSCSKIFFQCSIGQTFMLKCPGEDQAFDKDTSNCNFRNSVKYCPEYDHVMHCSIKDQCGDKYFACCATSQCIDYSKRCDGHPDCFDGEDENNCPSCARDEFACVKSGKCIDAAKRCDGVADDCADGTNLDELGCTRNTTCIGKFVCDSLQSRAKKGYNECIDIERHCDGKVDCPGGEDERNCKVNETEYLLCENQKESVLRKNWCDGNADCSDRSDEKYCY</sequence>
<dbReference type="GO" id="GO:0016192">
    <property type="term" value="P:vesicle-mediated transport"/>
    <property type="evidence" value="ECO:0007669"/>
    <property type="project" value="UniProtKB-ARBA"/>
</dbReference>
<dbReference type="GO" id="GO:0005576">
    <property type="term" value="C:extracellular region"/>
    <property type="evidence" value="ECO:0007669"/>
    <property type="project" value="InterPro"/>
</dbReference>
<dbReference type="Proteomes" id="UP000095287">
    <property type="component" value="Unplaced"/>
</dbReference>
<dbReference type="SMART" id="SM00494">
    <property type="entry name" value="ChtBD2"/>
    <property type="match status" value="1"/>
</dbReference>
<dbReference type="WBParaSite" id="L893_g7164.t1">
    <property type="protein sequence ID" value="L893_g7164.t1"/>
    <property type="gene ID" value="L893_g7164"/>
</dbReference>
<evidence type="ECO:0000256" key="6">
    <source>
        <dbReference type="ARBA" id="ARBA00023136"/>
    </source>
</evidence>
<feature type="region of interest" description="Disordered" evidence="9">
    <location>
        <begin position="29"/>
        <end position="90"/>
    </location>
</feature>
<keyword evidence="7 8" id="KW-1015">Disulfide bond</keyword>
<evidence type="ECO:0000256" key="9">
    <source>
        <dbReference type="SAM" id="MobiDB-lite"/>
    </source>
</evidence>
<feature type="disulfide bond" evidence="8">
    <location>
        <begin position="330"/>
        <end position="345"/>
    </location>
</feature>
<dbReference type="InterPro" id="IPR023415">
    <property type="entry name" value="LDLR_class-A_CS"/>
</dbReference>
<feature type="compositionally biased region" description="Pro residues" evidence="9">
    <location>
        <begin position="75"/>
        <end position="86"/>
    </location>
</feature>
<evidence type="ECO:0000256" key="3">
    <source>
        <dbReference type="ARBA" id="ARBA00022692"/>
    </source>
</evidence>
<proteinExistence type="predicted"/>
<keyword evidence="3" id="KW-0812">Transmembrane</keyword>
<dbReference type="PRINTS" id="PR00261">
    <property type="entry name" value="LDLRECEPTOR"/>
</dbReference>
<keyword evidence="10" id="KW-0732">Signal</keyword>
<evidence type="ECO:0000256" key="8">
    <source>
        <dbReference type="PROSITE-ProRule" id="PRU00124"/>
    </source>
</evidence>
<dbReference type="SUPFAM" id="SSF57424">
    <property type="entry name" value="LDL receptor-like module"/>
    <property type="match status" value="3"/>
</dbReference>
<organism evidence="12 13">
    <name type="scientific">Steinernema glaseri</name>
    <dbReference type="NCBI Taxonomy" id="37863"/>
    <lineage>
        <taxon>Eukaryota</taxon>
        <taxon>Metazoa</taxon>
        <taxon>Ecdysozoa</taxon>
        <taxon>Nematoda</taxon>
        <taxon>Chromadorea</taxon>
        <taxon>Rhabditida</taxon>
        <taxon>Tylenchina</taxon>
        <taxon>Panagrolaimomorpha</taxon>
        <taxon>Strongyloidoidea</taxon>
        <taxon>Steinernematidae</taxon>
        <taxon>Steinernema</taxon>
    </lineage>
</organism>
<dbReference type="Gene3D" id="4.10.400.10">
    <property type="entry name" value="Low-density Lipoprotein Receptor"/>
    <property type="match status" value="4"/>
</dbReference>